<proteinExistence type="predicted"/>
<dbReference type="Pfam" id="PF00702">
    <property type="entry name" value="Hydrolase"/>
    <property type="match status" value="1"/>
</dbReference>
<dbReference type="InterPro" id="IPR023214">
    <property type="entry name" value="HAD_sf"/>
</dbReference>
<dbReference type="PANTHER" id="PTHR18901:SF38">
    <property type="entry name" value="PSEUDOURIDINE-5'-PHOSPHATASE"/>
    <property type="match status" value="1"/>
</dbReference>
<dbReference type="InterPro" id="IPR036412">
    <property type="entry name" value="HAD-like_sf"/>
</dbReference>
<dbReference type="Gene3D" id="3.40.50.1000">
    <property type="entry name" value="HAD superfamily/HAD-like"/>
    <property type="match status" value="1"/>
</dbReference>
<accession>A0A553K2X3</accession>
<name>A0A553K2X3_9ACTN</name>
<dbReference type="PANTHER" id="PTHR18901">
    <property type="entry name" value="2-DEOXYGLUCOSE-6-PHOSPHATE PHOSPHATASE 2"/>
    <property type="match status" value="1"/>
</dbReference>
<organism evidence="1 2">
    <name type="scientific">Tessaracoccus rhinocerotis</name>
    <dbReference type="NCBI Taxonomy" id="1689449"/>
    <lineage>
        <taxon>Bacteria</taxon>
        <taxon>Bacillati</taxon>
        <taxon>Actinomycetota</taxon>
        <taxon>Actinomycetes</taxon>
        <taxon>Propionibacteriales</taxon>
        <taxon>Propionibacteriaceae</taxon>
        <taxon>Tessaracoccus</taxon>
    </lineage>
</organism>
<dbReference type="SUPFAM" id="SSF56784">
    <property type="entry name" value="HAD-like"/>
    <property type="match status" value="1"/>
</dbReference>
<comment type="caution">
    <text evidence="1">The sequence shown here is derived from an EMBL/GenBank/DDBJ whole genome shotgun (WGS) entry which is preliminary data.</text>
</comment>
<keyword evidence="2" id="KW-1185">Reference proteome</keyword>
<dbReference type="NCBIfam" id="TIGR01509">
    <property type="entry name" value="HAD-SF-IA-v3"/>
    <property type="match status" value="1"/>
</dbReference>
<dbReference type="OrthoDB" id="9797743at2"/>
<dbReference type="InterPro" id="IPR023198">
    <property type="entry name" value="PGP-like_dom2"/>
</dbReference>
<protein>
    <submittedName>
        <fullName evidence="1">HAD family phosphatase</fullName>
    </submittedName>
</protein>
<dbReference type="EMBL" id="VKKG01000002">
    <property type="protein sequence ID" value="TRY19038.1"/>
    <property type="molecule type" value="Genomic_DNA"/>
</dbReference>
<dbReference type="SFLD" id="SFLDS00003">
    <property type="entry name" value="Haloacid_Dehalogenase"/>
    <property type="match status" value="1"/>
</dbReference>
<gene>
    <name evidence="1" type="ORF">FOJ82_08035</name>
</gene>
<dbReference type="SFLD" id="SFLDG01129">
    <property type="entry name" value="C1.5:_HAD__Beta-PGM__Phosphata"/>
    <property type="match status" value="1"/>
</dbReference>
<dbReference type="AlphaFoldDB" id="A0A553K2X3"/>
<evidence type="ECO:0000313" key="2">
    <source>
        <dbReference type="Proteomes" id="UP000317638"/>
    </source>
</evidence>
<dbReference type="CDD" id="cd07505">
    <property type="entry name" value="HAD_BPGM-like"/>
    <property type="match status" value="1"/>
</dbReference>
<dbReference type="Proteomes" id="UP000317638">
    <property type="component" value="Unassembled WGS sequence"/>
</dbReference>
<dbReference type="InterPro" id="IPR006439">
    <property type="entry name" value="HAD-SF_hydro_IA"/>
</dbReference>
<sequence length="216" mass="23158">MQPAAIIFDLDGTLIDTEAEWDEVRRGLAADAGLPWPDGSTQAMMGMSTPEWALHLVEVVGLPMTPEDAARLTIEHMARRHETDLKVLPGAVAAVRLLAQEYPMAVASSSPRLLIESAVHALGLDDAFPVRVSTEEVAAGKPAPDGFLRAAELLGVDPTRCVAFEDSTNGIKSALNAGMKVIVVPPHFHRPADELLAQTRVLDSLEDLTLDVIAEL</sequence>
<evidence type="ECO:0000313" key="1">
    <source>
        <dbReference type="EMBL" id="TRY19038.1"/>
    </source>
</evidence>
<dbReference type="RefSeq" id="WP_143937930.1">
    <property type="nucleotide sequence ID" value="NZ_VKKG01000002.1"/>
</dbReference>
<reference evidence="1 2" key="1">
    <citation type="submission" date="2019-07" db="EMBL/GenBank/DDBJ databases">
        <authorList>
            <person name="Zhou L.-Y."/>
        </authorList>
    </citation>
    <scope>NUCLEOTIDE SEQUENCE [LARGE SCALE GENOMIC DNA]</scope>
    <source>
        <strain evidence="1 2">YIM 101269</strain>
    </source>
</reference>
<dbReference type="SFLD" id="SFLDG01135">
    <property type="entry name" value="C1.5.6:_HAD__Beta-PGM__Phospha"/>
    <property type="match status" value="1"/>
</dbReference>
<dbReference type="Gene3D" id="1.10.150.240">
    <property type="entry name" value="Putative phosphatase, domain 2"/>
    <property type="match status" value="1"/>
</dbReference>